<keyword evidence="3" id="KW-1185">Reference proteome</keyword>
<feature type="compositionally biased region" description="Polar residues" evidence="1">
    <location>
        <begin position="102"/>
        <end position="118"/>
    </location>
</feature>
<organism evidence="2 3">
    <name type="scientific">Podarcis lilfordi</name>
    <name type="common">Lilford's wall lizard</name>
    <dbReference type="NCBI Taxonomy" id="74358"/>
    <lineage>
        <taxon>Eukaryota</taxon>
        <taxon>Metazoa</taxon>
        <taxon>Chordata</taxon>
        <taxon>Craniata</taxon>
        <taxon>Vertebrata</taxon>
        <taxon>Euteleostomi</taxon>
        <taxon>Lepidosauria</taxon>
        <taxon>Squamata</taxon>
        <taxon>Bifurcata</taxon>
        <taxon>Unidentata</taxon>
        <taxon>Episquamata</taxon>
        <taxon>Laterata</taxon>
        <taxon>Lacertibaenia</taxon>
        <taxon>Lacertidae</taxon>
        <taxon>Podarcis</taxon>
    </lineage>
</organism>
<evidence type="ECO:0000256" key="1">
    <source>
        <dbReference type="SAM" id="MobiDB-lite"/>
    </source>
</evidence>
<dbReference type="EMBL" id="OX395141">
    <property type="protein sequence ID" value="CAI5795796.1"/>
    <property type="molecule type" value="Genomic_DNA"/>
</dbReference>
<evidence type="ECO:0000313" key="3">
    <source>
        <dbReference type="Proteomes" id="UP001178461"/>
    </source>
</evidence>
<dbReference type="Proteomes" id="UP001178461">
    <property type="component" value="Chromosome 15"/>
</dbReference>
<reference evidence="2" key="1">
    <citation type="submission" date="2022-12" db="EMBL/GenBank/DDBJ databases">
        <authorList>
            <person name="Alioto T."/>
            <person name="Alioto T."/>
            <person name="Gomez Garrido J."/>
        </authorList>
    </citation>
    <scope>NUCLEOTIDE SEQUENCE</scope>
</reference>
<name>A0AA35LGZ4_9SAUR</name>
<feature type="region of interest" description="Disordered" evidence="1">
    <location>
        <begin position="86"/>
        <end position="124"/>
    </location>
</feature>
<sequence length="146" mass="16712">MATELKVRASKNEVVRLEAVLEEENCLESALAEKQTLKAKLDEGAESNKDEIEDLKTWLAKADMARMKQCKYFDRELANAKALAEHREEKVRKQKLHRVQQEQEVTADTKSLGVQSTDKAAETTKKTIKHWLAEDSYKDVSECMTQ</sequence>
<dbReference type="AlphaFoldDB" id="A0AA35LGZ4"/>
<accession>A0AA35LGZ4</accession>
<proteinExistence type="predicted"/>
<protein>
    <submittedName>
        <fullName evidence="2">Uncharacterized protein</fullName>
    </submittedName>
</protein>
<gene>
    <name evidence="2" type="ORF">PODLI_1B030372</name>
</gene>
<evidence type="ECO:0000313" key="2">
    <source>
        <dbReference type="EMBL" id="CAI5795796.1"/>
    </source>
</evidence>